<dbReference type="HOGENOM" id="CLU_2884305_0_0_4"/>
<sequence length="63" mass="6878">MGAGHKEKITTASDVMSGLRLSLSRRRTIELGLAVGMAFSAPGVRGAEAPQKYFSRPKFRPMR</sequence>
<gene>
    <name evidence="1" type="ORF">HMPREF1476_00954</name>
</gene>
<dbReference type="AlphaFoldDB" id="S3CI93"/>
<proteinExistence type="predicted"/>
<dbReference type="Proteomes" id="UP000014400">
    <property type="component" value="Unassembled WGS sequence"/>
</dbReference>
<evidence type="ECO:0000313" key="1">
    <source>
        <dbReference type="EMBL" id="EPE00225.1"/>
    </source>
</evidence>
<name>S3CI93_9BURK</name>
<reference evidence="1 2" key="1">
    <citation type="submission" date="2013-04" db="EMBL/GenBank/DDBJ databases">
        <title>The Genome Sequence of Sutterella wadsworthensis HGA0223.</title>
        <authorList>
            <consortium name="The Broad Institute Genomics Platform"/>
            <person name="Earl A."/>
            <person name="Ward D."/>
            <person name="Feldgarden M."/>
            <person name="Gevers D."/>
            <person name="Schmidt T.M."/>
            <person name="Dover J."/>
            <person name="Dai D."/>
            <person name="Walker B."/>
            <person name="Young S."/>
            <person name="Zeng Q."/>
            <person name="Gargeya S."/>
            <person name="Fitzgerald M."/>
            <person name="Haas B."/>
            <person name="Abouelleil A."/>
            <person name="Allen A.W."/>
            <person name="Alvarado L."/>
            <person name="Arachchi H.M."/>
            <person name="Berlin A.M."/>
            <person name="Chapman S.B."/>
            <person name="Gainer-Dewar J."/>
            <person name="Goldberg J."/>
            <person name="Griggs A."/>
            <person name="Gujja S."/>
            <person name="Hansen M."/>
            <person name="Howarth C."/>
            <person name="Imamovic A."/>
            <person name="Ireland A."/>
            <person name="Larimer J."/>
            <person name="McCowan C."/>
            <person name="Murphy C."/>
            <person name="Pearson M."/>
            <person name="Poon T.W."/>
            <person name="Priest M."/>
            <person name="Roberts A."/>
            <person name="Saif S."/>
            <person name="Shea T."/>
            <person name="Sisk P."/>
            <person name="Sykes S."/>
            <person name="Wortman J."/>
            <person name="Nusbaum C."/>
            <person name="Birren B."/>
        </authorList>
    </citation>
    <scope>NUCLEOTIDE SEQUENCE [LARGE SCALE GENOMIC DNA]</scope>
    <source>
        <strain evidence="1 2">HGA0223</strain>
    </source>
</reference>
<protein>
    <submittedName>
        <fullName evidence="1">Uncharacterized protein</fullName>
    </submittedName>
</protein>
<organism evidence="1 2">
    <name type="scientific">Sutterella wadsworthensis HGA0223</name>
    <dbReference type="NCBI Taxonomy" id="1203554"/>
    <lineage>
        <taxon>Bacteria</taxon>
        <taxon>Pseudomonadati</taxon>
        <taxon>Pseudomonadota</taxon>
        <taxon>Betaproteobacteria</taxon>
        <taxon>Burkholderiales</taxon>
        <taxon>Sutterellaceae</taxon>
        <taxon>Sutterella</taxon>
    </lineage>
</organism>
<comment type="caution">
    <text evidence="1">The sequence shown here is derived from an EMBL/GenBank/DDBJ whole genome shotgun (WGS) entry which is preliminary data.</text>
</comment>
<accession>S3CI93</accession>
<keyword evidence="2" id="KW-1185">Reference proteome</keyword>
<dbReference type="STRING" id="1203554.HMPREF1476_00954"/>
<dbReference type="EMBL" id="ATCF01000012">
    <property type="protein sequence ID" value="EPE00225.1"/>
    <property type="molecule type" value="Genomic_DNA"/>
</dbReference>
<evidence type="ECO:0000313" key="2">
    <source>
        <dbReference type="Proteomes" id="UP000014400"/>
    </source>
</evidence>